<protein>
    <submittedName>
        <fullName evidence="3">TPR repeat-containing protein</fullName>
    </submittedName>
</protein>
<evidence type="ECO:0000256" key="2">
    <source>
        <dbReference type="ARBA" id="ARBA00022803"/>
    </source>
</evidence>
<dbReference type="PANTHER" id="PTHR15704">
    <property type="entry name" value="SUPERKILLER 3 PROTEIN-RELATED"/>
    <property type="match status" value="1"/>
</dbReference>
<reference evidence="4" key="1">
    <citation type="submission" date="2014-09" db="EMBL/GenBank/DDBJ databases">
        <authorList>
            <person name="Sharma Rahul"/>
            <person name="Thines Marco"/>
        </authorList>
    </citation>
    <scope>NUCLEOTIDE SEQUENCE [LARGE SCALE GENOMIC DNA]</scope>
</reference>
<dbReference type="Gene3D" id="1.25.40.10">
    <property type="entry name" value="Tetratricopeptide repeat domain"/>
    <property type="match status" value="5"/>
</dbReference>
<keyword evidence="4" id="KW-1185">Reference proteome</keyword>
<dbReference type="EMBL" id="CCYD01000468">
    <property type="protein sequence ID" value="CEG40021.1"/>
    <property type="molecule type" value="Genomic_DNA"/>
</dbReference>
<dbReference type="OrthoDB" id="421075at2759"/>
<dbReference type="PANTHER" id="PTHR15704:SF7">
    <property type="entry name" value="SUPERKILLER COMPLEX PROTEIN 3"/>
    <property type="match status" value="1"/>
</dbReference>
<dbReference type="SUPFAM" id="SSF81901">
    <property type="entry name" value="HCP-like"/>
    <property type="match status" value="1"/>
</dbReference>
<proteinExistence type="predicted"/>
<dbReference type="InterPro" id="IPR011990">
    <property type="entry name" value="TPR-like_helical_dom_sf"/>
</dbReference>
<dbReference type="STRING" id="4781.A0A0P1AGV6"/>
<dbReference type="Pfam" id="PF13432">
    <property type="entry name" value="TPR_16"/>
    <property type="match status" value="2"/>
</dbReference>
<dbReference type="SMART" id="SM00028">
    <property type="entry name" value="TPR"/>
    <property type="match status" value="7"/>
</dbReference>
<dbReference type="GeneID" id="36405299"/>
<sequence length="1567" mass="175063">MSAAVLKKMLLEAASALKAERFQEAADASRRVTQFDPNNYQAFMCLGLASLQLQKWDDCEEALCRAADLKPDMSAPRKYLVDLFEAKMDLESKLDSLKMLADINFRIKNWKKCQKWIAESATTALKLKRYPMAFKAWYSLVGEQSGDQCQLCLSKTSNEELPTALEIWLNLVDLLQYPDFSLTSCYDSYSMTEISRQFIATASHTDWTAQTQEIEALRMRIDAGIAFFMRCHLNELKSVEDKAGLLKFIDAFAVSVLKHFPNSKIAAEYMLLRSEDQDTPLEQEKATQIATQLSANYPRSPMALVFQANEFLQIGENNQAREKFVEALAGFSSSAFQESALCVRVQIGLASIAVDAHDVEDCLRRLSLAKQVVADKKKLIGVKGLLPTVYSKAKIHFMRAAALEYSGESDKAMEQYRIVMKCGDVMFTTKAAIAIAELLAENARLQEALDIIDSLSLAEVEDQKMSAVIHCVRGWLHFQLGDNGQAQALLEPNAPKMSSTDVAAKGKALKRLAIVYWYLGGTYRTAKTGSFGYLLQAAKLTPMDAEIFFWLGRWYQEIATDAMRAEKCFLKALSVSPSNEQAGVALSNMYDVQGMYDKNVQLWKRVTQNQQISPSWALLRLAQHLAEQDDESAVDKIHLVLRSDPKNARYWVILAHIYQHFGKRVSAQRSYLRAIELGENSWCVRCELARIEGSLLLYNNALERIKPIVAEELPDEDPSKTAAVMIYSDLLFQQAKYLCSEGLYGHAALNLKEASHMMKELPSMSSNSESVEAFKLIGDIHCFAFFLSPDNFANDGSTWAEFISTGRKAYENALQLEIKTRNETNCCDTVIGVVAERFYDIGLSYWYEAQALSNTQGISTSAFSCGATSNVYLSIASLKAKALANFKLALQEDPLCSLAWNGLALVSDTLLVKQFAWARSIQSNPSNDATWANLGMFYLYWTDAVPLSVSLAQKSFLQLQSINPSNPCMWNGYAMLARRQDSCIMQQRKTIEAFDCTLQTGLDLDALLGVSMALLDFGNHLDETITQAPEHSNEVVLFYLKKYLERDPFCGRAWHALGVIQHRLGLYTEALASYTRAASCPLTSEEVEWNKSVAKLGQLFSNAKDTEADELSLLQEMSEQLSLLLKEPTPLKTIMQAQLLYRQTRGSEALDLLQATLMLENIQSSELEIVAAVGLSMASLLMIDYLTKESNLVRVCKKRLLYSIDQASTLAAREYENLRVIELYERWVGNDEDHLTRLRVLLQASDGANSCKLWMRLVLSSIDSKSYQVSKLLTNYLRSSVRSMPSDAYETMDRIFLDALTSIIKAGPAGAKVSCLDAQKLVRAQPWNTTAFVLALSSVLKRINVQQSQVDVFHQLLRLLQAGRILAIGKEYETAQLDLLTSYCYIRLNEPNEATAFSNKALNRVKIGKRNGDIAHSVDTDLLEARLLSISNREKAIKKYVDVITTILTTVAPSSKRYIPILFEFGGLYEQWELLDGALIVWKLVASLTATKITAGDDDVNNKSTDSSSFSDNAACFLSNLRLAIIHGKKGNLKPARRHIKAAVALAEIMADSDSSMVAAFVESVLA</sequence>
<dbReference type="Proteomes" id="UP000054928">
    <property type="component" value="Unassembled WGS sequence"/>
</dbReference>
<dbReference type="GO" id="GO:0006401">
    <property type="term" value="P:RNA catabolic process"/>
    <property type="evidence" value="ECO:0007669"/>
    <property type="project" value="InterPro"/>
</dbReference>
<keyword evidence="1" id="KW-0677">Repeat</keyword>
<evidence type="ECO:0000313" key="4">
    <source>
        <dbReference type="Proteomes" id="UP000054928"/>
    </source>
</evidence>
<evidence type="ECO:0000313" key="3">
    <source>
        <dbReference type="EMBL" id="CEG40021.1"/>
    </source>
</evidence>
<dbReference type="RefSeq" id="XP_024576390.1">
    <property type="nucleotide sequence ID" value="XM_024725633.1"/>
</dbReference>
<dbReference type="InterPro" id="IPR039226">
    <property type="entry name" value="Ski3/TTC37"/>
</dbReference>
<dbReference type="GO" id="GO:0055087">
    <property type="term" value="C:Ski complex"/>
    <property type="evidence" value="ECO:0007669"/>
    <property type="project" value="InterPro"/>
</dbReference>
<dbReference type="SUPFAM" id="SSF48452">
    <property type="entry name" value="TPR-like"/>
    <property type="match status" value="3"/>
</dbReference>
<name>A0A0P1AGV6_PLAHL</name>
<evidence type="ECO:0000256" key="1">
    <source>
        <dbReference type="ARBA" id="ARBA00022737"/>
    </source>
</evidence>
<dbReference type="InterPro" id="IPR019734">
    <property type="entry name" value="TPR_rpt"/>
</dbReference>
<keyword evidence="2" id="KW-0802">TPR repeat</keyword>
<organism evidence="3 4">
    <name type="scientific">Plasmopara halstedii</name>
    <name type="common">Downy mildew of sunflower</name>
    <dbReference type="NCBI Taxonomy" id="4781"/>
    <lineage>
        <taxon>Eukaryota</taxon>
        <taxon>Sar</taxon>
        <taxon>Stramenopiles</taxon>
        <taxon>Oomycota</taxon>
        <taxon>Peronosporomycetes</taxon>
        <taxon>Peronosporales</taxon>
        <taxon>Peronosporaceae</taxon>
        <taxon>Plasmopara</taxon>
    </lineage>
</organism>
<accession>A0A0P1AGV6</accession>
<dbReference type="OMA" id="CQWELDP"/>